<reference evidence="1" key="1">
    <citation type="submission" date="2023-04" db="EMBL/GenBank/DDBJ databases">
        <title>Black Yeasts Isolated from many extreme environments.</title>
        <authorList>
            <person name="Coleine C."/>
            <person name="Stajich J.E."/>
            <person name="Selbmann L."/>
        </authorList>
    </citation>
    <scope>NUCLEOTIDE SEQUENCE</scope>
    <source>
        <strain evidence="1">CCFEE 5312</strain>
    </source>
</reference>
<dbReference type="AlphaFoldDB" id="A0AAJ0DAF4"/>
<sequence>MAYAQQIIRKSSPVSSRRSNTYVYTISEPAHLLTSYQAPTVFPILFATVVNRATKSFLSWRLERGEKLGFLALLANCTSVVNTVLAQCSLQIFSVAGCVIAVLYEDWAGDLNRQLTTASAIYTSSMFAPRSVKGAPVDNRGNIKIPMIEQIPDAPTDYDDTRWHDVPMSNVTYSALLGLPTTKPPSDSDSTFTIETAYWVSACPVLRKQRDFNSTIRSQFK</sequence>
<name>A0AAJ0DAF4_9PEZI</name>
<accession>A0AAJ0DAF4</accession>
<evidence type="ECO:0000313" key="1">
    <source>
        <dbReference type="EMBL" id="KAK3050112.1"/>
    </source>
</evidence>
<organism evidence="1 2">
    <name type="scientific">Extremus antarcticus</name>
    <dbReference type="NCBI Taxonomy" id="702011"/>
    <lineage>
        <taxon>Eukaryota</taxon>
        <taxon>Fungi</taxon>
        <taxon>Dikarya</taxon>
        <taxon>Ascomycota</taxon>
        <taxon>Pezizomycotina</taxon>
        <taxon>Dothideomycetes</taxon>
        <taxon>Dothideomycetidae</taxon>
        <taxon>Mycosphaerellales</taxon>
        <taxon>Extremaceae</taxon>
        <taxon>Extremus</taxon>
    </lineage>
</organism>
<dbReference type="EMBL" id="JAWDJX010000035">
    <property type="protein sequence ID" value="KAK3050112.1"/>
    <property type="molecule type" value="Genomic_DNA"/>
</dbReference>
<protein>
    <submittedName>
        <fullName evidence="1">Uncharacterized protein</fullName>
    </submittedName>
</protein>
<evidence type="ECO:0000313" key="2">
    <source>
        <dbReference type="Proteomes" id="UP001271007"/>
    </source>
</evidence>
<comment type="caution">
    <text evidence="1">The sequence shown here is derived from an EMBL/GenBank/DDBJ whole genome shotgun (WGS) entry which is preliminary data.</text>
</comment>
<keyword evidence="2" id="KW-1185">Reference proteome</keyword>
<proteinExistence type="predicted"/>
<dbReference type="Proteomes" id="UP001271007">
    <property type="component" value="Unassembled WGS sequence"/>
</dbReference>
<gene>
    <name evidence="1" type="ORF">LTR09_008767</name>
</gene>